<dbReference type="Pfam" id="PF01547">
    <property type="entry name" value="SBP_bac_1"/>
    <property type="match status" value="1"/>
</dbReference>
<feature type="chain" id="PRO_5024321017" evidence="5">
    <location>
        <begin position="23"/>
        <end position="437"/>
    </location>
</feature>
<comment type="similarity">
    <text evidence="2">Belongs to the bacterial solute-binding protein 1 family.</text>
</comment>
<dbReference type="Gene3D" id="3.40.190.10">
    <property type="entry name" value="Periplasmic binding protein-like II"/>
    <property type="match status" value="1"/>
</dbReference>
<dbReference type="AlphaFoldDB" id="A0A5S4GZ16"/>
<dbReference type="PANTHER" id="PTHR43649:SF31">
    <property type="entry name" value="SN-GLYCEROL-3-PHOSPHATE-BINDING PERIPLASMIC PROTEIN UGPB"/>
    <property type="match status" value="1"/>
</dbReference>
<feature type="signal peptide" evidence="5">
    <location>
        <begin position="1"/>
        <end position="22"/>
    </location>
</feature>
<evidence type="ECO:0000256" key="3">
    <source>
        <dbReference type="ARBA" id="ARBA00022448"/>
    </source>
</evidence>
<dbReference type="Proteomes" id="UP000306628">
    <property type="component" value="Unassembled WGS sequence"/>
</dbReference>
<proteinExistence type="inferred from homology"/>
<dbReference type="GO" id="GO:0030313">
    <property type="term" value="C:cell envelope"/>
    <property type="evidence" value="ECO:0007669"/>
    <property type="project" value="UniProtKB-SubCell"/>
</dbReference>
<gene>
    <name evidence="6" type="ORF">ETD85_05830</name>
</gene>
<organism evidence="6 7">
    <name type="scientific">Nonomuraea zeae</name>
    <dbReference type="NCBI Taxonomy" id="1642303"/>
    <lineage>
        <taxon>Bacteria</taxon>
        <taxon>Bacillati</taxon>
        <taxon>Actinomycetota</taxon>
        <taxon>Actinomycetes</taxon>
        <taxon>Streptosporangiales</taxon>
        <taxon>Streptosporangiaceae</taxon>
        <taxon>Nonomuraea</taxon>
    </lineage>
</organism>
<evidence type="ECO:0000256" key="4">
    <source>
        <dbReference type="ARBA" id="ARBA00022729"/>
    </source>
</evidence>
<sequence>MKSPRMSLAVVALSVLPLAACGSGGGSGDDGPVTLTYRIWDEQQKVGYDKVMAGFQQANPDIKVKIEVMPYDDYWTKLTADAVAGTAPDVFWMQPGYFPAFATKGVLADLSSLGLDTSKYHPNVVASNTYEGKLYGVPKDWGTPGVLYNKDLFKKAGVTMPDKLTWAPDGSGTLVETAKKLTVDEAGKHPGEAGFDPDQVKVYGFASWNHSQTQWMNWIESNGGKLIDKPFGKYTFNDDASVQAVQFGVDLIAKQHVSPPATRTNPPTGKATDMFKAGQVAMFPANNALLPYVAPEVNFELGVAAMPEGPKGRAANINGLGEAVYAKSKHQAEAMKLAKFLAGEQAQKSMADQGYIFPALVGDQLAQGYVDYWKAKRIDVTPYLEESKGTTFNMPIVTGWTGFESKLNQILNEVYLGKITVKGGLDQAVAEGNATIK</sequence>
<evidence type="ECO:0000313" key="6">
    <source>
        <dbReference type="EMBL" id="TMR38146.1"/>
    </source>
</evidence>
<keyword evidence="7" id="KW-1185">Reference proteome</keyword>
<protein>
    <submittedName>
        <fullName evidence="6">Sugar ABC transporter substrate-binding protein</fullName>
    </submittedName>
</protein>
<evidence type="ECO:0000256" key="1">
    <source>
        <dbReference type="ARBA" id="ARBA00004196"/>
    </source>
</evidence>
<keyword evidence="3" id="KW-0813">Transport</keyword>
<dbReference type="InterPro" id="IPR006059">
    <property type="entry name" value="SBP"/>
</dbReference>
<evidence type="ECO:0000256" key="5">
    <source>
        <dbReference type="SAM" id="SignalP"/>
    </source>
</evidence>
<dbReference type="OrthoDB" id="8317736at2"/>
<accession>A0A5S4GZ16</accession>
<reference evidence="6 7" key="1">
    <citation type="submission" date="2019-05" db="EMBL/GenBank/DDBJ databases">
        <title>Draft genome sequence of Nonomuraea zeae DSM 100528.</title>
        <authorList>
            <person name="Saricaoglu S."/>
            <person name="Isik K."/>
        </authorList>
    </citation>
    <scope>NUCLEOTIDE SEQUENCE [LARGE SCALE GENOMIC DNA]</scope>
    <source>
        <strain evidence="6 7">DSM 100528</strain>
    </source>
</reference>
<comment type="caution">
    <text evidence="6">The sequence shown here is derived from an EMBL/GenBank/DDBJ whole genome shotgun (WGS) entry which is preliminary data.</text>
</comment>
<evidence type="ECO:0000313" key="7">
    <source>
        <dbReference type="Proteomes" id="UP000306628"/>
    </source>
</evidence>
<name>A0A5S4GZ16_9ACTN</name>
<dbReference type="InterPro" id="IPR050490">
    <property type="entry name" value="Bact_solute-bd_prot1"/>
</dbReference>
<dbReference type="CDD" id="cd13585">
    <property type="entry name" value="PBP2_TMBP_like"/>
    <property type="match status" value="1"/>
</dbReference>
<keyword evidence="4 5" id="KW-0732">Signal</keyword>
<evidence type="ECO:0000256" key="2">
    <source>
        <dbReference type="ARBA" id="ARBA00008520"/>
    </source>
</evidence>
<dbReference type="SUPFAM" id="SSF53850">
    <property type="entry name" value="Periplasmic binding protein-like II"/>
    <property type="match status" value="1"/>
</dbReference>
<comment type="subcellular location">
    <subcellularLocation>
        <location evidence="1">Cell envelope</location>
    </subcellularLocation>
</comment>
<dbReference type="PANTHER" id="PTHR43649">
    <property type="entry name" value="ARABINOSE-BINDING PROTEIN-RELATED"/>
    <property type="match status" value="1"/>
</dbReference>
<dbReference type="EMBL" id="VCKX01000011">
    <property type="protein sequence ID" value="TMR38146.1"/>
    <property type="molecule type" value="Genomic_DNA"/>
</dbReference>